<keyword evidence="3 6" id="KW-0547">Nucleotide-binding</keyword>
<protein>
    <recommendedName>
        <fullName evidence="8">Protein kinase domain-containing protein</fullName>
    </recommendedName>
</protein>
<evidence type="ECO:0000313" key="10">
    <source>
        <dbReference type="Proteomes" id="UP001295684"/>
    </source>
</evidence>
<dbReference type="InterPro" id="IPR008271">
    <property type="entry name" value="Ser/Thr_kinase_AS"/>
</dbReference>
<dbReference type="PIRSF" id="PIRSF000654">
    <property type="entry name" value="Integrin-linked_kinase"/>
    <property type="match status" value="1"/>
</dbReference>
<dbReference type="GO" id="GO:0005634">
    <property type="term" value="C:nucleus"/>
    <property type="evidence" value="ECO:0007669"/>
    <property type="project" value="TreeGrafter"/>
</dbReference>
<dbReference type="GO" id="GO:0005524">
    <property type="term" value="F:ATP binding"/>
    <property type="evidence" value="ECO:0007669"/>
    <property type="project" value="UniProtKB-UniRule"/>
</dbReference>
<keyword evidence="5 6" id="KW-0067">ATP-binding</keyword>
<dbReference type="GO" id="GO:0004674">
    <property type="term" value="F:protein serine/threonine kinase activity"/>
    <property type="evidence" value="ECO:0007669"/>
    <property type="project" value="UniProtKB-KW"/>
</dbReference>
<proteinExistence type="inferred from homology"/>
<evidence type="ECO:0000256" key="3">
    <source>
        <dbReference type="ARBA" id="ARBA00022741"/>
    </source>
</evidence>
<feature type="domain" description="Protein kinase" evidence="8">
    <location>
        <begin position="6"/>
        <end position="284"/>
    </location>
</feature>
<dbReference type="EMBL" id="CAMPGE010030044">
    <property type="protein sequence ID" value="CAI2387543.1"/>
    <property type="molecule type" value="Genomic_DNA"/>
</dbReference>
<keyword evidence="4" id="KW-0418">Kinase</keyword>
<evidence type="ECO:0000259" key="8">
    <source>
        <dbReference type="PROSITE" id="PS50011"/>
    </source>
</evidence>
<dbReference type="InterPro" id="IPR011009">
    <property type="entry name" value="Kinase-like_dom_sf"/>
</dbReference>
<keyword evidence="2" id="KW-0808">Transferase</keyword>
<keyword evidence="1 7" id="KW-0723">Serine/threonine-protein kinase</keyword>
<dbReference type="SUPFAM" id="SSF56112">
    <property type="entry name" value="Protein kinase-like (PK-like)"/>
    <property type="match status" value="1"/>
</dbReference>
<dbReference type="PROSITE" id="PS50011">
    <property type="entry name" value="PROTEIN_KINASE_DOM"/>
    <property type="match status" value="1"/>
</dbReference>
<accession>A0AAD1YAK8</accession>
<dbReference type="InterPro" id="IPR000719">
    <property type="entry name" value="Prot_kinase_dom"/>
</dbReference>
<name>A0AAD1YAK8_EUPCR</name>
<dbReference type="PANTHER" id="PTHR24345:SF0">
    <property type="entry name" value="CELL CYCLE SERINE_THREONINE-PROTEIN KINASE CDC5_MSD2"/>
    <property type="match status" value="1"/>
</dbReference>
<comment type="similarity">
    <text evidence="7">Belongs to the protein kinase superfamily.</text>
</comment>
<dbReference type="Pfam" id="PF00069">
    <property type="entry name" value="Pkinase"/>
    <property type="match status" value="1"/>
</dbReference>
<gene>
    <name evidence="9" type="ORF">ECRASSUSDP1_LOCUS29176</name>
</gene>
<dbReference type="PROSITE" id="PS00107">
    <property type="entry name" value="PROTEIN_KINASE_ATP"/>
    <property type="match status" value="1"/>
</dbReference>
<evidence type="ECO:0000256" key="4">
    <source>
        <dbReference type="ARBA" id="ARBA00022777"/>
    </source>
</evidence>
<evidence type="ECO:0000313" key="9">
    <source>
        <dbReference type="EMBL" id="CAI2387543.1"/>
    </source>
</evidence>
<organism evidence="9 10">
    <name type="scientific">Euplotes crassus</name>
    <dbReference type="NCBI Taxonomy" id="5936"/>
    <lineage>
        <taxon>Eukaryota</taxon>
        <taxon>Sar</taxon>
        <taxon>Alveolata</taxon>
        <taxon>Ciliophora</taxon>
        <taxon>Intramacronucleata</taxon>
        <taxon>Spirotrichea</taxon>
        <taxon>Hypotrichia</taxon>
        <taxon>Euplotida</taxon>
        <taxon>Euplotidae</taxon>
        <taxon>Moneuplotes</taxon>
    </lineage>
</organism>
<dbReference type="Gene3D" id="1.10.510.10">
    <property type="entry name" value="Transferase(Phosphotransferase) domain 1"/>
    <property type="match status" value="1"/>
</dbReference>
<dbReference type="InterPro" id="IPR017441">
    <property type="entry name" value="Protein_kinase_ATP_BS"/>
</dbReference>
<dbReference type="AlphaFoldDB" id="A0AAD1YAK8"/>
<dbReference type="PANTHER" id="PTHR24345">
    <property type="entry name" value="SERINE/THREONINE-PROTEIN KINASE PLK"/>
    <property type="match status" value="1"/>
</dbReference>
<evidence type="ECO:0000256" key="7">
    <source>
        <dbReference type="RuleBase" id="RU000304"/>
    </source>
</evidence>
<dbReference type="PROSITE" id="PS00108">
    <property type="entry name" value="PROTEIN_KINASE_ST"/>
    <property type="match status" value="1"/>
</dbReference>
<comment type="caution">
    <text evidence="9">The sequence shown here is derived from an EMBL/GenBank/DDBJ whole genome shotgun (WGS) entry which is preliminary data.</text>
</comment>
<feature type="binding site" evidence="6">
    <location>
        <position position="34"/>
    </location>
    <ligand>
        <name>ATP</name>
        <dbReference type="ChEBI" id="CHEBI:30616"/>
    </ligand>
</feature>
<evidence type="ECO:0000256" key="6">
    <source>
        <dbReference type="PROSITE-ProRule" id="PRU10141"/>
    </source>
</evidence>
<evidence type="ECO:0000256" key="1">
    <source>
        <dbReference type="ARBA" id="ARBA00022527"/>
    </source>
</evidence>
<keyword evidence="10" id="KW-1185">Reference proteome</keyword>
<reference evidence="9" key="1">
    <citation type="submission" date="2023-07" db="EMBL/GenBank/DDBJ databases">
        <authorList>
            <consortium name="AG Swart"/>
            <person name="Singh M."/>
            <person name="Singh A."/>
            <person name="Seah K."/>
            <person name="Emmerich C."/>
        </authorList>
    </citation>
    <scope>NUCLEOTIDE SEQUENCE</scope>
    <source>
        <strain evidence="9">DP1</strain>
    </source>
</reference>
<sequence>MIDDHFQLTKILGKGGSSKVFLATDSSQQLVAVKTIRSDKKYSQSAAQALIDREAQTLALLEGHPNILRCLHSNCNGRVVVGAKTESVMYNVLEYAQNGALSTYIRQTGPLEESLARLFAFQACSAIDHMHSLGLVHLDIKLENILLDEFFNVKVADLGSCVEASEFSGCSDRRRGTAHYMAPEVAGLQPGEAFRATPADVYSLGITMYVMVTGEFPSPHQLKLSVSTTDIDGQSCIESDSDTQSQKSGWSQISPELRTLLQAMMDPEPCKRPLISEVLSSWWFDVEFNQEIMEEAYCEMASRKAYIEKLSM</sequence>
<dbReference type="Proteomes" id="UP001295684">
    <property type="component" value="Unassembled WGS sequence"/>
</dbReference>
<evidence type="ECO:0000256" key="2">
    <source>
        <dbReference type="ARBA" id="ARBA00022679"/>
    </source>
</evidence>
<dbReference type="SMART" id="SM00220">
    <property type="entry name" value="S_TKc"/>
    <property type="match status" value="1"/>
</dbReference>
<evidence type="ECO:0000256" key="5">
    <source>
        <dbReference type="ARBA" id="ARBA00022840"/>
    </source>
</evidence>